<evidence type="ECO:0000256" key="1">
    <source>
        <dbReference type="ARBA" id="ARBA00004370"/>
    </source>
</evidence>
<keyword evidence="4 16" id="KW-0132">Cell division</keyword>
<sequence length="586" mass="64131">MSKAVRFGGSELLEMRLPAWRSRFVLVCIFLAFGGLIARAGHLQIVSNDFLQEQGAKRLERTLPLQASRGSLLDRNMVVLAQSVPAQAVWYDGRRIVDAKDEDLRKLATVLDLKSERMIAQMRKDSKRAFVYLDRQVDSDVAAKAKALKIPGLGFVTESKRHYPQGETMAHLVGFTSIEDKGQEGVELAFNERLTGEDGERNVIRDRLGNVIEDIRELRPPVNGQDVVLSVDADVQYIVLSELKKAVEFHKAKAAAAVVLDAKTGELLAMANIPTYDPNNRGQMHGEKLRNRVFTDMFEPGSTLKPFGVALAMNQGKVKSSTKIDTGNGRLSIGPATVTDTKQYGVMTVEEIIQKSSNVGTSKIVLDLERKDLWDFFNLLGFGQTPSIAFPGAVAGRVRPWNKWRPIEQATMSYGHGISVSLIQLAQSYTIFANKGQFVPASLMKRGPQDPVVSHRVINEQVADSMLHMLELASGPEGTAPKAQVQGYRVAGKTGTAHKQEGGRYVNKYVSSYVGLAPVSDPRVIVAIMVDEPKSGIYFGGLVAAPVFSVITKSVLTRLNVQPDAIESTEQLRKFVAAPAGTGSNL</sequence>
<comment type="catalytic activity">
    <reaction evidence="16">
        <text>Preferential cleavage: (Ac)2-L-Lys-D-Ala-|-D-Ala. Also transpeptidation of peptidyl-alanyl moieties that are N-acyl substituents of D-alanine.</text>
        <dbReference type="EC" id="3.4.16.4"/>
    </reaction>
</comment>
<name>A0ABT1XFM0_9BURK</name>
<evidence type="ECO:0000256" key="13">
    <source>
        <dbReference type="ARBA" id="ARBA00023210"/>
    </source>
</evidence>
<dbReference type="Pfam" id="PF03717">
    <property type="entry name" value="PBP_dimer"/>
    <property type="match status" value="1"/>
</dbReference>
<evidence type="ECO:0000256" key="2">
    <source>
        <dbReference type="ARBA" id="ARBA00022475"/>
    </source>
</evidence>
<accession>A0ABT1XFM0</accession>
<evidence type="ECO:0000256" key="15">
    <source>
        <dbReference type="ARBA" id="ARBA00023316"/>
    </source>
</evidence>
<keyword evidence="9 16" id="KW-0133">Cell shape</keyword>
<keyword evidence="15 16" id="KW-0961">Cell wall biogenesis/degradation</keyword>
<evidence type="ECO:0000256" key="10">
    <source>
        <dbReference type="ARBA" id="ARBA00022984"/>
    </source>
</evidence>
<dbReference type="RefSeq" id="WP_257511329.1">
    <property type="nucleotide sequence ID" value="NZ_JANKHG010000016.1"/>
</dbReference>
<keyword evidence="12 16" id="KW-0472">Membrane</keyword>
<evidence type="ECO:0000256" key="12">
    <source>
        <dbReference type="ARBA" id="ARBA00023136"/>
    </source>
</evidence>
<evidence type="ECO:0000256" key="6">
    <source>
        <dbReference type="ARBA" id="ARBA00022670"/>
    </source>
</evidence>
<feature type="domain" description="Penicillin-binding protein transpeptidase" evidence="17">
    <location>
        <begin position="256"/>
        <end position="551"/>
    </location>
</feature>
<keyword evidence="20" id="KW-1185">Reference proteome</keyword>
<proteinExistence type="inferred from homology"/>
<dbReference type="Gene3D" id="3.30.450.330">
    <property type="match status" value="1"/>
</dbReference>
<dbReference type="Proteomes" id="UP001165267">
    <property type="component" value="Unassembled WGS sequence"/>
</dbReference>
<comment type="pathway">
    <text evidence="16">Cell wall biogenesis; peptidoglycan biosynthesis.</text>
</comment>
<dbReference type="InterPro" id="IPR036138">
    <property type="entry name" value="PBP_dimer_sf"/>
</dbReference>
<keyword evidence="7 16" id="KW-0812">Transmembrane</keyword>
<dbReference type="Gene3D" id="3.40.710.10">
    <property type="entry name" value="DD-peptidase/beta-lactamase superfamily"/>
    <property type="match status" value="1"/>
</dbReference>
<keyword evidence="3 16" id="KW-0997">Cell inner membrane</keyword>
<dbReference type="HAMAP" id="MF_02080">
    <property type="entry name" value="FtsI_transpept"/>
    <property type="match status" value="1"/>
</dbReference>
<gene>
    <name evidence="16" type="primary">ftsI</name>
    <name evidence="19" type="ORF">NSP04_05430</name>
</gene>
<dbReference type="InterPro" id="IPR012338">
    <property type="entry name" value="Beta-lactam/transpept-like"/>
</dbReference>
<evidence type="ECO:0000256" key="5">
    <source>
        <dbReference type="ARBA" id="ARBA00022645"/>
    </source>
</evidence>
<comment type="similarity">
    <text evidence="16">Belongs to the transpeptidase family. FtsI subfamily.</text>
</comment>
<dbReference type="EC" id="3.4.16.4" evidence="16"/>
<evidence type="ECO:0000256" key="9">
    <source>
        <dbReference type="ARBA" id="ARBA00022960"/>
    </source>
</evidence>
<evidence type="ECO:0000256" key="14">
    <source>
        <dbReference type="ARBA" id="ARBA00023306"/>
    </source>
</evidence>
<feature type="domain" description="Penicillin-binding protein dimerisation" evidence="18">
    <location>
        <begin position="65"/>
        <end position="214"/>
    </location>
</feature>
<organism evidence="19 20">
    <name type="scientific">Limnobacter parvus</name>
    <dbReference type="NCBI Taxonomy" id="2939690"/>
    <lineage>
        <taxon>Bacteria</taxon>
        <taxon>Pseudomonadati</taxon>
        <taxon>Pseudomonadota</taxon>
        <taxon>Betaproteobacteria</taxon>
        <taxon>Burkholderiales</taxon>
        <taxon>Burkholderiaceae</taxon>
        <taxon>Limnobacter</taxon>
    </lineage>
</organism>
<evidence type="ECO:0000256" key="3">
    <source>
        <dbReference type="ARBA" id="ARBA00022519"/>
    </source>
</evidence>
<dbReference type="Pfam" id="PF00905">
    <property type="entry name" value="Transpeptidase"/>
    <property type="match status" value="1"/>
</dbReference>
<evidence type="ECO:0000256" key="8">
    <source>
        <dbReference type="ARBA" id="ARBA00022801"/>
    </source>
</evidence>
<dbReference type="SUPFAM" id="SSF56601">
    <property type="entry name" value="beta-lactamase/transpeptidase-like"/>
    <property type="match status" value="1"/>
</dbReference>
<keyword evidence="2 16" id="KW-1003">Cell membrane</keyword>
<keyword evidence="13 16" id="KW-0717">Septation</keyword>
<reference evidence="19" key="1">
    <citation type="submission" date="2022-07" db="EMBL/GenBank/DDBJ databases">
        <authorList>
            <person name="Xamxidin M."/>
        </authorList>
    </citation>
    <scope>NUCLEOTIDE SEQUENCE</scope>
    <source>
        <strain evidence="19">YS8-69</strain>
    </source>
</reference>
<dbReference type="EMBL" id="JANKHG010000016">
    <property type="protein sequence ID" value="MCR2746081.1"/>
    <property type="molecule type" value="Genomic_DNA"/>
</dbReference>
<comment type="caution">
    <text evidence="19">The sequence shown here is derived from an EMBL/GenBank/DDBJ whole genome shotgun (WGS) entry which is preliminary data.</text>
</comment>
<dbReference type="InterPro" id="IPR005311">
    <property type="entry name" value="PBP_dimer"/>
</dbReference>
<feature type="active site" description="Acyl-ester intermediate" evidence="16">
    <location>
        <position position="302"/>
    </location>
</feature>
<dbReference type="PANTHER" id="PTHR30627">
    <property type="entry name" value="PEPTIDOGLYCAN D,D-TRANSPEPTIDASE"/>
    <property type="match status" value="1"/>
</dbReference>
<evidence type="ECO:0000313" key="20">
    <source>
        <dbReference type="Proteomes" id="UP001165267"/>
    </source>
</evidence>
<keyword evidence="10 16" id="KW-0573">Peptidoglycan synthesis</keyword>
<keyword evidence="5 16" id="KW-0121">Carboxypeptidase</keyword>
<evidence type="ECO:0000256" key="11">
    <source>
        <dbReference type="ARBA" id="ARBA00022989"/>
    </source>
</evidence>
<keyword evidence="14 16" id="KW-0131">Cell cycle</keyword>
<dbReference type="InterPro" id="IPR050515">
    <property type="entry name" value="Beta-lactam/transpept"/>
</dbReference>
<evidence type="ECO:0000256" key="4">
    <source>
        <dbReference type="ARBA" id="ARBA00022618"/>
    </source>
</evidence>
<dbReference type="SUPFAM" id="SSF56519">
    <property type="entry name" value="Penicillin binding protein dimerisation domain"/>
    <property type="match status" value="1"/>
</dbReference>
<dbReference type="Gene3D" id="3.90.1310.10">
    <property type="entry name" value="Penicillin-binding protein 2a (Domain 2)"/>
    <property type="match status" value="1"/>
</dbReference>
<evidence type="ECO:0000259" key="17">
    <source>
        <dbReference type="Pfam" id="PF00905"/>
    </source>
</evidence>
<keyword evidence="11 16" id="KW-1133">Transmembrane helix</keyword>
<evidence type="ECO:0000256" key="7">
    <source>
        <dbReference type="ARBA" id="ARBA00022692"/>
    </source>
</evidence>
<dbReference type="PANTHER" id="PTHR30627:SF1">
    <property type="entry name" value="PEPTIDOGLYCAN D,D-TRANSPEPTIDASE FTSI"/>
    <property type="match status" value="1"/>
</dbReference>
<keyword evidence="6 16" id="KW-0645">Protease</keyword>
<dbReference type="InterPro" id="IPR001460">
    <property type="entry name" value="PCN-bd_Tpept"/>
</dbReference>
<evidence type="ECO:0000313" key="19">
    <source>
        <dbReference type="EMBL" id="MCR2746081.1"/>
    </source>
</evidence>
<keyword evidence="8 16" id="KW-0378">Hydrolase</keyword>
<dbReference type="InterPro" id="IPR037532">
    <property type="entry name" value="FtsI_transpept"/>
</dbReference>
<evidence type="ECO:0000256" key="16">
    <source>
        <dbReference type="HAMAP-Rule" id="MF_02080"/>
    </source>
</evidence>
<comment type="function">
    <text evidence="16">Catalyzes cross-linking of the peptidoglycan cell wall at the division septum.</text>
</comment>
<evidence type="ECO:0000259" key="18">
    <source>
        <dbReference type="Pfam" id="PF03717"/>
    </source>
</evidence>
<comment type="subcellular location">
    <subcellularLocation>
        <location evidence="1">Membrane</location>
    </subcellularLocation>
</comment>
<protein>
    <recommendedName>
        <fullName evidence="16">Peptidoglycan D,D-transpeptidase FtsI</fullName>
        <ecNumber evidence="16">3.4.16.4</ecNumber>
    </recommendedName>
    <alternativeName>
        <fullName evidence="16">Penicillin-binding protein 3</fullName>
        <shortName evidence="16">PBP-3</shortName>
    </alternativeName>
</protein>